<dbReference type="InterPro" id="IPR001962">
    <property type="entry name" value="Asn_synthase"/>
</dbReference>
<evidence type="ECO:0000256" key="7">
    <source>
        <dbReference type="ARBA" id="ARBA00022598"/>
    </source>
</evidence>
<keyword evidence="6" id="KW-1134">Transmembrane beta strand</keyword>
<dbReference type="PANTHER" id="PTHR11772">
    <property type="entry name" value="ASPARAGINE SYNTHETASE"/>
    <property type="match status" value="1"/>
</dbReference>
<comment type="caution">
    <text evidence="23">The sequence shown here is derived from an EMBL/GenBank/DDBJ whole genome shotgun (WGS) entry which is preliminary data.</text>
</comment>
<dbReference type="PROSITE" id="PS00558">
    <property type="entry name" value="EUKARYOTIC_PORIN"/>
    <property type="match status" value="1"/>
</dbReference>
<keyword evidence="9" id="KW-0812">Transmembrane</keyword>
<dbReference type="PRINTS" id="PR00185">
    <property type="entry name" value="EUKARYTPORIN"/>
</dbReference>
<evidence type="ECO:0000256" key="21">
    <source>
        <dbReference type="ARBA" id="ARBA00073272"/>
    </source>
</evidence>
<name>A0AAN6X228_9PEZI</name>
<comment type="function">
    <text evidence="20">Forms a channel through the cell membrane that allows diffusion of small hydrophilic molecules. The channel adopts an open conformation at low or zero membrane potential and a closed conformation at potentials above 30-40 mV. The open state has a weak anion selectivity whereas the closed state is cation-selective.</text>
</comment>
<dbReference type="Gene3D" id="3.40.50.620">
    <property type="entry name" value="HUPs"/>
    <property type="match status" value="1"/>
</dbReference>
<reference evidence="23" key="2">
    <citation type="submission" date="2023-05" db="EMBL/GenBank/DDBJ databases">
        <authorList>
            <consortium name="Lawrence Berkeley National Laboratory"/>
            <person name="Steindorff A."/>
            <person name="Hensen N."/>
            <person name="Bonometti L."/>
            <person name="Westerberg I."/>
            <person name="Brannstrom I.O."/>
            <person name="Guillou S."/>
            <person name="Cros-Aarteil S."/>
            <person name="Calhoun S."/>
            <person name="Haridas S."/>
            <person name="Kuo A."/>
            <person name="Mondo S."/>
            <person name="Pangilinan J."/>
            <person name="Riley R."/>
            <person name="Labutti K."/>
            <person name="Andreopoulos B."/>
            <person name="Lipzen A."/>
            <person name="Chen C."/>
            <person name="Yanf M."/>
            <person name="Daum C."/>
            <person name="Ng V."/>
            <person name="Clum A."/>
            <person name="Ohm R."/>
            <person name="Martin F."/>
            <person name="Silar P."/>
            <person name="Natvig D."/>
            <person name="Lalanne C."/>
            <person name="Gautier V."/>
            <person name="Ament-Velasquez S.L."/>
            <person name="Kruys A."/>
            <person name="Hutchinson M.I."/>
            <person name="Powell A.J."/>
            <person name="Barry K."/>
            <person name="Miller A.N."/>
            <person name="Grigoriev I.V."/>
            <person name="Debuchy R."/>
            <person name="Gladieux P."/>
            <person name="Thoren M.H."/>
            <person name="Johannesson H."/>
        </authorList>
    </citation>
    <scope>NUCLEOTIDE SEQUENCE</scope>
    <source>
        <strain evidence="23">PSN309</strain>
    </source>
</reference>
<sequence>MCGIFACHSHPDVLKFKPTALKLSKAVRHRGPDWSGSVISNNTNSYLKTESGAQPLTNADDSIVLAVNGEIYNHRLIRKSLKTPYHFKTTSDCEVVIPLYLQYGIDAPKHLDGMFSFVLYDKKQNRTIAARDPIGITTLYQGWSSKEPGTVYFASELKSLHPVCDKIEAFPPGHIFDSLTGERTRYFEPTWWDGSKIPQTPVDLKVLRETLEKSVRKRLMAEVPYGVLLSGGLDSSLVAAIAQRETLRLKKLSEEANGDVEPSPDALDKGEGLVGIDDENKLSTMTFLPQLNSFSIGLPGSPDNVAALKVAKFLGTKHHVMTFTIQEGLDALSDVIYHLETYDVTTIRASTPMYLLSRKIKAMGIKMVLSGEGSDEIFGGYLYFHGAPNKEEFHSECVRRVKNLHLADCLRANKSTSAWGLEARVPFLDKEFLEVSMNIDPADKMITDEKLEKYILRKAFDTPEDPYLPEDILWRQKEQFSDGVGYGWIDALKDTAEAHVTDEMMKNPKPEWGSDIPDTKEAYWYRTMFDEHFPPSCASTVMRWTPTWSKHSELTTNCRAIAIHKAKYEINMSVPAFADIAKAANDLLNKDFYHTSSGTIEVKSKTPNGVDFKVTGKSSHDNATSGALEGKYTDKANGLTITQTWNTATVLETKVELADNITKGLKAEGIFSFLPKNQSKGAKVNVHYKQSNFHGRAFLDLLKGPTTNIDAVVGHEGFLAGASAGYDVQKAKVTGYSAAVGYHAPTYSAAITATDNLSVFAASYYHKVNSEVEAGAKAAWNSKTGNTVGLEVATKYRLDPVSFVKAKINDRGVAAVAYNVLLRDGVTLGVGASFDTQKLDQATHKVGTSFTFQS</sequence>
<protein>
    <recommendedName>
        <fullName evidence="21">Mitochondrial outer membrane protein porin</fullName>
        <ecNumber evidence="4">6.3.5.4</ecNumber>
    </recommendedName>
</protein>
<dbReference type="InterPro" id="IPR033738">
    <property type="entry name" value="AsnB_N"/>
</dbReference>
<dbReference type="Proteomes" id="UP001302126">
    <property type="component" value="Unassembled WGS sequence"/>
</dbReference>
<comment type="subcellular location">
    <subcellularLocation>
        <location evidence="1">Mitochondrion outer membrane</location>
    </subcellularLocation>
</comment>
<proteinExistence type="inferred from homology"/>
<evidence type="ECO:0000256" key="13">
    <source>
        <dbReference type="ARBA" id="ARBA00022888"/>
    </source>
</evidence>
<evidence type="ECO:0000256" key="4">
    <source>
        <dbReference type="ARBA" id="ARBA00012737"/>
    </source>
</evidence>
<evidence type="ECO:0000256" key="3">
    <source>
        <dbReference type="ARBA" id="ARBA00007780"/>
    </source>
</evidence>
<evidence type="ECO:0000256" key="18">
    <source>
        <dbReference type="ARBA" id="ARBA00023136"/>
    </source>
</evidence>
<dbReference type="Gene3D" id="3.60.20.10">
    <property type="entry name" value="Glutamine Phosphoribosylpyrophosphate, subunit 1, domain 1"/>
    <property type="match status" value="1"/>
</dbReference>
<dbReference type="GO" id="GO:0004066">
    <property type="term" value="F:asparagine synthase (glutamine-hydrolyzing) activity"/>
    <property type="evidence" value="ECO:0007669"/>
    <property type="project" value="UniProtKB-EC"/>
</dbReference>
<dbReference type="InterPro" id="IPR023614">
    <property type="entry name" value="Porin_dom_sf"/>
</dbReference>
<evidence type="ECO:0000256" key="1">
    <source>
        <dbReference type="ARBA" id="ARBA00004294"/>
    </source>
</evidence>
<comment type="catalytic activity">
    <reaction evidence="19">
        <text>L-aspartate + L-glutamine + ATP + H2O = L-asparagine + L-glutamate + AMP + diphosphate + H(+)</text>
        <dbReference type="Rhea" id="RHEA:12228"/>
        <dbReference type="ChEBI" id="CHEBI:15377"/>
        <dbReference type="ChEBI" id="CHEBI:15378"/>
        <dbReference type="ChEBI" id="CHEBI:29985"/>
        <dbReference type="ChEBI" id="CHEBI:29991"/>
        <dbReference type="ChEBI" id="CHEBI:30616"/>
        <dbReference type="ChEBI" id="CHEBI:33019"/>
        <dbReference type="ChEBI" id="CHEBI:58048"/>
        <dbReference type="ChEBI" id="CHEBI:58359"/>
        <dbReference type="ChEBI" id="CHEBI:456215"/>
        <dbReference type="EC" id="6.3.5.4"/>
    </reaction>
</comment>
<dbReference type="InterPro" id="IPR029055">
    <property type="entry name" value="Ntn_hydrolases_N"/>
</dbReference>
<evidence type="ECO:0000256" key="14">
    <source>
        <dbReference type="ARBA" id="ARBA00022962"/>
    </source>
</evidence>
<evidence type="ECO:0000256" key="2">
    <source>
        <dbReference type="ARBA" id="ARBA00005187"/>
    </source>
</evidence>
<comment type="similarity">
    <text evidence="3">Belongs to the eukaryotic mitochondrial porin family.</text>
</comment>
<dbReference type="InterPro" id="IPR050795">
    <property type="entry name" value="Asn_Synthetase"/>
</dbReference>
<evidence type="ECO:0000256" key="10">
    <source>
        <dbReference type="ARBA" id="ARBA00022741"/>
    </source>
</evidence>
<dbReference type="PROSITE" id="PS51278">
    <property type="entry name" value="GATASE_TYPE_2"/>
    <property type="match status" value="1"/>
</dbReference>
<dbReference type="EC" id="6.3.5.4" evidence="4"/>
<keyword evidence="15" id="KW-0406">Ion transport</keyword>
<dbReference type="CDD" id="cd00712">
    <property type="entry name" value="AsnB"/>
    <property type="match status" value="1"/>
</dbReference>
<reference evidence="23" key="1">
    <citation type="journal article" date="2023" name="Mol. Phylogenet. Evol.">
        <title>Genome-scale phylogeny and comparative genomics of the fungal order Sordariales.</title>
        <authorList>
            <person name="Hensen N."/>
            <person name="Bonometti L."/>
            <person name="Westerberg I."/>
            <person name="Brannstrom I.O."/>
            <person name="Guillou S."/>
            <person name="Cros-Aarteil S."/>
            <person name="Calhoun S."/>
            <person name="Haridas S."/>
            <person name="Kuo A."/>
            <person name="Mondo S."/>
            <person name="Pangilinan J."/>
            <person name="Riley R."/>
            <person name="LaButti K."/>
            <person name="Andreopoulos B."/>
            <person name="Lipzen A."/>
            <person name="Chen C."/>
            <person name="Yan M."/>
            <person name="Daum C."/>
            <person name="Ng V."/>
            <person name="Clum A."/>
            <person name="Steindorff A."/>
            <person name="Ohm R.A."/>
            <person name="Martin F."/>
            <person name="Silar P."/>
            <person name="Natvig D.O."/>
            <person name="Lalanne C."/>
            <person name="Gautier V."/>
            <person name="Ament-Velasquez S.L."/>
            <person name="Kruys A."/>
            <person name="Hutchinson M.I."/>
            <person name="Powell A.J."/>
            <person name="Barry K."/>
            <person name="Miller A.N."/>
            <person name="Grigoriev I.V."/>
            <person name="Debuchy R."/>
            <person name="Gladieux P."/>
            <person name="Hiltunen Thoren M."/>
            <person name="Johannesson H."/>
        </authorList>
    </citation>
    <scope>NUCLEOTIDE SEQUENCE</scope>
    <source>
        <strain evidence="23">PSN309</strain>
    </source>
</reference>
<evidence type="ECO:0000313" key="23">
    <source>
        <dbReference type="EMBL" id="KAK4191495.1"/>
    </source>
</evidence>
<keyword evidence="14" id="KW-0315">Glutamine amidotransferase</keyword>
<dbReference type="SUPFAM" id="SSF56235">
    <property type="entry name" value="N-terminal nucleophile aminohydrolases (Ntn hydrolases)"/>
    <property type="match status" value="1"/>
</dbReference>
<evidence type="ECO:0000256" key="12">
    <source>
        <dbReference type="ARBA" id="ARBA00022840"/>
    </source>
</evidence>
<dbReference type="GO" id="GO:0015288">
    <property type="term" value="F:porin activity"/>
    <property type="evidence" value="ECO:0007669"/>
    <property type="project" value="UniProtKB-KW"/>
</dbReference>
<keyword evidence="8" id="KW-0028">Amino-acid biosynthesis</keyword>
<dbReference type="InterPro" id="IPR006426">
    <property type="entry name" value="Asn_synth_AEB"/>
</dbReference>
<keyword evidence="13" id="KW-0061">Asparagine biosynthesis</keyword>
<dbReference type="GO" id="GO:0006529">
    <property type="term" value="P:asparagine biosynthetic process"/>
    <property type="evidence" value="ECO:0007669"/>
    <property type="project" value="UniProtKB-KW"/>
</dbReference>
<keyword evidence="18" id="KW-0472">Membrane</keyword>
<evidence type="ECO:0000256" key="9">
    <source>
        <dbReference type="ARBA" id="ARBA00022692"/>
    </source>
</evidence>
<dbReference type="GO" id="GO:0005829">
    <property type="term" value="C:cytosol"/>
    <property type="evidence" value="ECO:0007669"/>
    <property type="project" value="TreeGrafter"/>
</dbReference>
<dbReference type="EMBL" id="MU864359">
    <property type="protein sequence ID" value="KAK4191495.1"/>
    <property type="molecule type" value="Genomic_DNA"/>
</dbReference>
<keyword evidence="16" id="KW-0626">Porin</keyword>
<dbReference type="FunFam" id="3.40.50.620:FF:000031">
    <property type="entry name" value="Asparagine synthase B"/>
    <property type="match status" value="1"/>
</dbReference>
<dbReference type="GO" id="GO:0008308">
    <property type="term" value="F:voltage-gated monoatomic anion channel activity"/>
    <property type="evidence" value="ECO:0007669"/>
    <property type="project" value="InterPro"/>
</dbReference>
<evidence type="ECO:0000256" key="11">
    <source>
        <dbReference type="ARBA" id="ARBA00022787"/>
    </source>
</evidence>
<dbReference type="InterPro" id="IPR001925">
    <property type="entry name" value="Porin_Euk"/>
</dbReference>
<evidence type="ECO:0000256" key="8">
    <source>
        <dbReference type="ARBA" id="ARBA00022605"/>
    </source>
</evidence>
<evidence type="ECO:0000256" key="5">
    <source>
        <dbReference type="ARBA" id="ARBA00022448"/>
    </source>
</evidence>
<dbReference type="GO" id="GO:0046930">
    <property type="term" value="C:pore complex"/>
    <property type="evidence" value="ECO:0007669"/>
    <property type="project" value="UniProtKB-KW"/>
</dbReference>
<dbReference type="InterPro" id="IPR014729">
    <property type="entry name" value="Rossmann-like_a/b/a_fold"/>
</dbReference>
<dbReference type="NCBIfam" id="TIGR01536">
    <property type="entry name" value="asn_synth_AEB"/>
    <property type="match status" value="1"/>
</dbReference>
<evidence type="ECO:0000256" key="16">
    <source>
        <dbReference type="ARBA" id="ARBA00023114"/>
    </source>
</evidence>
<evidence type="ECO:0000256" key="15">
    <source>
        <dbReference type="ARBA" id="ARBA00023065"/>
    </source>
</evidence>
<keyword evidence="11" id="KW-1000">Mitochondrion outer membrane</keyword>
<dbReference type="AlphaFoldDB" id="A0AAN6X228"/>
<dbReference type="CDD" id="cd01991">
    <property type="entry name" value="Asn_synthase_B_C"/>
    <property type="match status" value="1"/>
</dbReference>
<gene>
    <name evidence="23" type="ORF">QBC35DRAFT_512593</name>
</gene>
<organism evidence="23 24">
    <name type="scientific">Podospora australis</name>
    <dbReference type="NCBI Taxonomy" id="1536484"/>
    <lineage>
        <taxon>Eukaryota</taxon>
        <taxon>Fungi</taxon>
        <taxon>Dikarya</taxon>
        <taxon>Ascomycota</taxon>
        <taxon>Pezizomycotina</taxon>
        <taxon>Sordariomycetes</taxon>
        <taxon>Sordariomycetidae</taxon>
        <taxon>Sordariales</taxon>
        <taxon>Podosporaceae</taxon>
        <taxon>Podospora</taxon>
    </lineage>
</organism>
<keyword evidence="24" id="KW-1185">Reference proteome</keyword>
<evidence type="ECO:0000313" key="24">
    <source>
        <dbReference type="Proteomes" id="UP001302126"/>
    </source>
</evidence>
<evidence type="ECO:0000259" key="22">
    <source>
        <dbReference type="PROSITE" id="PS51278"/>
    </source>
</evidence>
<dbReference type="FunFam" id="2.40.160.10:FF:000004">
    <property type="entry name" value="Por1 mitochondrial outer membrane porin"/>
    <property type="match status" value="1"/>
</dbReference>
<dbReference type="Pfam" id="PF00733">
    <property type="entry name" value="Asn_synthase"/>
    <property type="match status" value="1"/>
</dbReference>
<evidence type="ECO:0000256" key="17">
    <source>
        <dbReference type="ARBA" id="ARBA00023128"/>
    </source>
</evidence>
<evidence type="ECO:0000256" key="20">
    <source>
        <dbReference type="ARBA" id="ARBA00054641"/>
    </source>
</evidence>
<dbReference type="CDD" id="cd07306">
    <property type="entry name" value="Porin3_VDAC"/>
    <property type="match status" value="1"/>
</dbReference>
<dbReference type="FunFam" id="3.60.20.10:FF:000050">
    <property type="entry name" value="Asparagine synthetase 2"/>
    <property type="match status" value="1"/>
</dbReference>
<dbReference type="Gene3D" id="2.40.160.10">
    <property type="entry name" value="Porin"/>
    <property type="match status" value="1"/>
</dbReference>
<evidence type="ECO:0000256" key="6">
    <source>
        <dbReference type="ARBA" id="ARBA00022452"/>
    </source>
</evidence>
<keyword evidence="7" id="KW-0436">Ligase</keyword>
<keyword evidence="12" id="KW-0067">ATP-binding</keyword>
<dbReference type="Pfam" id="PF13537">
    <property type="entry name" value="GATase_7"/>
    <property type="match status" value="1"/>
</dbReference>
<accession>A0AAN6X228</accession>
<keyword evidence="17" id="KW-0496">Mitochondrion</keyword>
<dbReference type="Pfam" id="PF01459">
    <property type="entry name" value="Porin_3"/>
    <property type="match status" value="1"/>
</dbReference>
<comment type="pathway">
    <text evidence="2">Amino-acid biosynthesis; L-asparagine biosynthesis; L-asparagine from L-aspartate (L-Gln route): step 1/1.</text>
</comment>
<dbReference type="InterPro" id="IPR027246">
    <property type="entry name" value="Porin_Euk/Tom40"/>
</dbReference>
<keyword evidence="10" id="KW-0547">Nucleotide-binding</keyword>
<dbReference type="SUPFAM" id="SSF52402">
    <property type="entry name" value="Adenine nucleotide alpha hydrolases-like"/>
    <property type="match status" value="1"/>
</dbReference>
<dbReference type="GO" id="GO:0005524">
    <property type="term" value="F:ATP binding"/>
    <property type="evidence" value="ECO:0007669"/>
    <property type="project" value="UniProtKB-KW"/>
</dbReference>
<evidence type="ECO:0000256" key="19">
    <source>
        <dbReference type="ARBA" id="ARBA00048741"/>
    </source>
</evidence>
<dbReference type="InterPro" id="IPR017932">
    <property type="entry name" value="GATase_2_dom"/>
</dbReference>
<dbReference type="PANTHER" id="PTHR11772:SF2">
    <property type="entry name" value="ASPARAGINE SYNTHETASE [GLUTAMINE-HYDROLYZING]"/>
    <property type="match status" value="1"/>
</dbReference>
<keyword evidence="5" id="KW-0813">Transport</keyword>
<feature type="domain" description="Glutamine amidotransferase type-2" evidence="22">
    <location>
        <begin position="2"/>
        <end position="181"/>
    </location>
</feature>
<dbReference type="GO" id="GO:0005741">
    <property type="term" value="C:mitochondrial outer membrane"/>
    <property type="evidence" value="ECO:0007669"/>
    <property type="project" value="UniProtKB-SubCell"/>
</dbReference>